<dbReference type="PANTHER" id="PTHR12270:SF52">
    <property type="entry name" value="GLYCOSYLTRANSFERASE-LIKE PROTEIN GNT13-RELATED"/>
    <property type="match status" value="1"/>
</dbReference>
<dbReference type="GO" id="GO:0015020">
    <property type="term" value="F:glucuronosyltransferase activity"/>
    <property type="evidence" value="ECO:0007669"/>
    <property type="project" value="TreeGrafter"/>
</dbReference>
<evidence type="ECO:0000313" key="8">
    <source>
        <dbReference type="Proteomes" id="UP000001058"/>
    </source>
</evidence>
<proteinExistence type="predicted"/>
<evidence type="ECO:0000256" key="4">
    <source>
        <dbReference type="ARBA" id="ARBA00022989"/>
    </source>
</evidence>
<dbReference type="PANTHER" id="PTHR12270">
    <property type="entry name" value="GLYCOSYLTRANSFERASE-RELATED"/>
    <property type="match status" value="1"/>
</dbReference>
<evidence type="ECO:0000256" key="6">
    <source>
        <dbReference type="ARBA" id="ARBA00023180"/>
    </source>
</evidence>
<dbReference type="KEGG" id="vcn:VOLCADRAFT_91750"/>
<dbReference type="GO" id="GO:0042285">
    <property type="term" value="F:xylosyltransferase activity"/>
    <property type="evidence" value="ECO:0007669"/>
    <property type="project" value="TreeGrafter"/>
</dbReference>
<evidence type="ECO:0000313" key="7">
    <source>
        <dbReference type="EMBL" id="EFJ47787.1"/>
    </source>
</evidence>
<dbReference type="InterPro" id="IPR051292">
    <property type="entry name" value="Xyl/GlcA_transferase"/>
</dbReference>
<evidence type="ECO:0000256" key="3">
    <source>
        <dbReference type="ARBA" id="ARBA00022968"/>
    </source>
</evidence>
<protein>
    <submittedName>
        <fullName evidence="7">Uncharacterized protein</fullName>
    </submittedName>
</protein>
<sequence>MQCRMLPGSSVSAAVYLPLVQAQGTFLFQRNTEVIQETQSKLQELFERIEALPDACSLRLLLLTEFTADRALGALVPINALRNAALLAIRTPLAAMIDVDLAVSDSLRRVLAQPDRLEAIQQASTVFWVLPTWEAEGHLKPEDAQNTVLSAIKGPPLVSVLFVLVLDVVVIVVVHATRSGCRCCGKPGTYVRFQKTSFLRVTMQQIIDGMYRNAVTDRWLSTDQPYTIRYGRGYEPWGVTSRKQYTWMPYDVRFRGCFRDKVTQVASLAYINTSFAALPDAWLVHQPHQLSAAASIAVGRLHGGPLAAGKRIQALQQGTTYEYVPFTRKCVFCVPYMDEYTFPHKRVSWLRVQALHKVVFYRGINTTKFMLHKAHSLVTSDEALGAMAAGRYEPVAAFNNNQQIWQNNSTVIFIHMMQAIRTQAN</sequence>
<keyword evidence="2" id="KW-0812">Transmembrane</keyword>
<dbReference type="OrthoDB" id="411524at2759"/>
<dbReference type="GO" id="GO:0035269">
    <property type="term" value="P:protein O-linked glycosylation via mannose"/>
    <property type="evidence" value="ECO:0007669"/>
    <property type="project" value="TreeGrafter"/>
</dbReference>
<evidence type="ECO:0000256" key="2">
    <source>
        <dbReference type="ARBA" id="ARBA00022692"/>
    </source>
</evidence>
<dbReference type="Pfam" id="PF13896">
    <property type="entry name" value="Glyco_transf_49"/>
    <property type="match status" value="2"/>
</dbReference>
<dbReference type="AlphaFoldDB" id="D8TXV5"/>
<reference evidence="7 8" key="1">
    <citation type="journal article" date="2010" name="Science">
        <title>Genomic analysis of organismal complexity in the multicellular green alga Volvox carteri.</title>
        <authorList>
            <person name="Prochnik S.E."/>
            <person name="Umen J."/>
            <person name="Nedelcu A.M."/>
            <person name="Hallmann A."/>
            <person name="Miller S.M."/>
            <person name="Nishii I."/>
            <person name="Ferris P."/>
            <person name="Kuo A."/>
            <person name="Mitros T."/>
            <person name="Fritz-Laylin L.K."/>
            <person name="Hellsten U."/>
            <person name="Chapman J."/>
            <person name="Simakov O."/>
            <person name="Rensing S.A."/>
            <person name="Terry A."/>
            <person name="Pangilinan J."/>
            <person name="Kapitonov V."/>
            <person name="Jurka J."/>
            <person name="Salamov A."/>
            <person name="Shapiro H."/>
            <person name="Schmutz J."/>
            <person name="Grimwood J."/>
            <person name="Lindquist E."/>
            <person name="Lucas S."/>
            <person name="Grigoriev I.V."/>
            <person name="Schmitt R."/>
            <person name="Kirk D."/>
            <person name="Rokhsar D.S."/>
        </authorList>
    </citation>
    <scope>NUCLEOTIDE SEQUENCE [LARGE SCALE GENOMIC DNA]</scope>
    <source>
        <strain evidence="8">f. Nagariensis / Eve</strain>
    </source>
</reference>
<dbReference type="RefSeq" id="XP_002951258.1">
    <property type="nucleotide sequence ID" value="XM_002951212.1"/>
</dbReference>
<evidence type="ECO:0000256" key="1">
    <source>
        <dbReference type="ARBA" id="ARBA00004606"/>
    </source>
</evidence>
<evidence type="ECO:0000256" key="5">
    <source>
        <dbReference type="ARBA" id="ARBA00023136"/>
    </source>
</evidence>
<dbReference type="GO" id="GO:0016020">
    <property type="term" value="C:membrane"/>
    <property type="evidence" value="ECO:0007669"/>
    <property type="project" value="UniProtKB-SubCell"/>
</dbReference>
<dbReference type="GeneID" id="9615418"/>
<dbReference type="Proteomes" id="UP000001058">
    <property type="component" value="Unassembled WGS sequence"/>
</dbReference>
<accession>D8TXV5</accession>
<gene>
    <name evidence="7" type="ORF">VOLCADRAFT_91750</name>
</gene>
<keyword evidence="4" id="KW-1133">Transmembrane helix</keyword>
<comment type="subcellular location">
    <subcellularLocation>
        <location evidence="1">Membrane</location>
        <topology evidence="1">Single-pass type II membrane protein</topology>
    </subcellularLocation>
</comment>
<keyword evidence="6" id="KW-0325">Glycoprotein</keyword>
<keyword evidence="5" id="KW-0472">Membrane</keyword>
<dbReference type="InParanoid" id="D8TXV5"/>
<dbReference type="EMBL" id="GL378343">
    <property type="protein sequence ID" value="EFJ47787.1"/>
    <property type="molecule type" value="Genomic_DNA"/>
</dbReference>
<name>D8TXV5_VOLCA</name>
<organism evidence="8">
    <name type="scientific">Volvox carteri f. nagariensis</name>
    <dbReference type="NCBI Taxonomy" id="3068"/>
    <lineage>
        <taxon>Eukaryota</taxon>
        <taxon>Viridiplantae</taxon>
        <taxon>Chlorophyta</taxon>
        <taxon>core chlorophytes</taxon>
        <taxon>Chlorophyceae</taxon>
        <taxon>CS clade</taxon>
        <taxon>Chlamydomonadales</taxon>
        <taxon>Volvocaceae</taxon>
        <taxon>Volvox</taxon>
    </lineage>
</organism>
<keyword evidence="8" id="KW-1185">Reference proteome</keyword>
<keyword evidence="3" id="KW-0735">Signal-anchor</keyword>